<dbReference type="GO" id="GO:0005829">
    <property type="term" value="C:cytosol"/>
    <property type="evidence" value="ECO:0007669"/>
    <property type="project" value="TreeGrafter"/>
</dbReference>
<dbReference type="PANTHER" id="PTHR21240">
    <property type="entry name" value="2-AMINO-3-CARBOXYLMUCONATE-6-SEMIALDEHYDE DECARBOXYLASE"/>
    <property type="match status" value="1"/>
</dbReference>
<dbReference type="InterPro" id="IPR006680">
    <property type="entry name" value="Amidohydro-rel"/>
</dbReference>
<keyword evidence="7" id="KW-0378">Hydrolase</keyword>
<evidence type="ECO:0000256" key="5">
    <source>
        <dbReference type="ARBA" id="ARBA00038889"/>
    </source>
</evidence>
<dbReference type="EC" id="4.1.1.52" evidence="5"/>
<evidence type="ECO:0000256" key="3">
    <source>
        <dbReference type="ARBA" id="ARBA00023239"/>
    </source>
</evidence>
<dbReference type="AlphaFoldDB" id="A0A1B2IXD0"/>
<keyword evidence="2" id="KW-0862">Zinc</keyword>
<protein>
    <recommendedName>
        <fullName evidence="5">6-methylsalicylate decarboxylase</fullName>
        <ecNumber evidence="5">4.1.1.52</ecNumber>
    </recommendedName>
</protein>
<dbReference type="KEGG" id="lpd:AYR62_14755"/>
<evidence type="ECO:0000256" key="2">
    <source>
        <dbReference type="ARBA" id="ARBA00022833"/>
    </source>
</evidence>
<dbReference type="GO" id="GO:0046872">
    <property type="term" value="F:metal ion binding"/>
    <property type="evidence" value="ECO:0007669"/>
    <property type="project" value="UniProtKB-KW"/>
</dbReference>
<dbReference type="GO" id="GO:0019748">
    <property type="term" value="P:secondary metabolic process"/>
    <property type="evidence" value="ECO:0007669"/>
    <property type="project" value="TreeGrafter"/>
</dbReference>
<sequence>MSFNKIDFHAHYLSPGYKKYLKDQFNDMGDGVKTPEYTIDTTLEIMDQVNIDYSLISISSPHINTGDQNGTIELASEVNEYAAEQHAKYPDKIGFLASLPLPYVDASIKAIDNAYANGATGFTLPTNSRGTYVGDPKLDAMMAHLNERHALVALHPNAPANLDPNVAGQIPAPIAEFFFDTTRTVLNMLQNQIFTRYPDIKFIIPHAGAVLPIIANRVSLAQSLNPELTDTQVDIKTAMNGLYFDVAGMVLPQQLPALLQLVDPDKLLYASDTPYTPTPAVLNLADQLETTGLLSETMKAKIFKDNGTTLLDSLNTK</sequence>
<dbReference type="RefSeq" id="WP_065902017.1">
    <property type="nucleotide sequence ID" value="NZ_CP014912.1"/>
</dbReference>
<organism evidence="7 8">
    <name type="scientific">Secundilactobacillus paracollinoides</name>
    <dbReference type="NCBI Taxonomy" id="240427"/>
    <lineage>
        <taxon>Bacteria</taxon>
        <taxon>Bacillati</taxon>
        <taxon>Bacillota</taxon>
        <taxon>Bacilli</taxon>
        <taxon>Lactobacillales</taxon>
        <taxon>Lactobacillaceae</taxon>
        <taxon>Secundilactobacillus</taxon>
    </lineage>
</organism>
<dbReference type="PANTHER" id="PTHR21240:SF29">
    <property type="entry name" value="AMIDOHYDROLASE-RELATED DOMAIN-CONTAINING PROTEIN"/>
    <property type="match status" value="1"/>
</dbReference>
<dbReference type="InterPro" id="IPR032465">
    <property type="entry name" value="ACMSD"/>
</dbReference>
<keyword evidence="3" id="KW-0456">Lyase</keyword>
<evidence type="ECO:0000313" key="8">
    <source>
        <dbReference type="Proteomes" id="UP000093267"/>
    </source>
</evidence>
<reference evidence="7 8" key="1">
    <citation type="submission" date="2016-03" db="EMBL/GenBank/DDBJ databases">
        <title>Pediococcus and Lactobacillus from brewery environment - whole genome sequencing and assembly.</title>
        <authorList>
            <person name="Behr J."/>
            <person name="Geissler A.J."/>
            <person name="Vogel R.F."/>
        </authorList>
    </citation>
    <scope>NUCLEOTIDE SEQUENCE [LARGE SCALE GENOMIC DNA]</scope>
    <source>
        <strain evidence="7 8">TMW 1.1995</strain>
    </source>
</reference>
<dbReference type="InterPro" id="IPR032466">
    <property type="entry name" value="Metal_Hydrolase"/>
</dbReference>
<evidence type="ECO:0000256" key="1">
    <source>
        <dbReference type="ARBA" id="ARBA00022723"/>
    </source>
</evidence>
<dbReference type="SUPFAM" id="SSF51556">
    <property type="entry name" value="Metallo-dependent hydrolases"/>
    <property type="match status" value="1"/>
</dbReference>
<dbReference type="Gene3D" id="3.20.20.140">
    <property type="entry name" value="Metal-dependent hydrolases"/>
    <property type="match status" value="1"/>
</dbReference>
<name>A0A1B2IXD0_9LACO</name>
<comment type="catalytic activity">
    <reaction evidence="4">
        <text>6-methylsalicylate + H(+) = 3-methylphenol + CO2</text>
        <dbReference type="Rhea" id="RHEA:23112"/>
        <dbReference type="ChEBI" id="CHEBI:15378"/>
        <dbReference type="ChEBI" id="CHEBI:16526"/>
        <dbReference type="ChEBI" id="CHEBI:17231"/>
        <dbReference type="ChEBI" id="CHEBI:36658"/>
        <dbReference type="EC" id="4.1.1.52"/>
    </reaction>
    <physiologicalReaction direction="left-to-right" evidence="4">
        <dbReference type="Rhea" id="RHEA:23113"/>
    </physiologicalReaction>
</comment>
<dbReference type="Proteomes" id="UP000093267">
    <property type="component" value="Chromosome"/>
</dbReference>
<dbReference type="STRING" id="240427.AYR62_14755"/>
<dbReference type="Pfam" id="PF04909">
    <property type="entry name" value="Amidohydro_2"/>
    <property type="match status" value="1"/>
</dbReference>
<proteinExistence type="predicted"/>
<dbReference type="GO" id="GO:0016787">
    <property type="term" value="F:hydrolase activity"/>
    <property type="evidence" value="ECO:0007669"/>
    <property type="project" value="UniProtKB-KW"/>
</dbReference>
<dbReference type="GO" id="GO:0047596">
    <property type="term" value="F:6-methylsalicylate decarboxylase activity"/>
    <property type="evidence" value="ECO:0007669"/>
    <property type="project" value="UniProtKB-EC"/>
</dbReference>
<gene>
    <name evidence="7" type="ORF">AYR63_05745</name>
</gene>
<evidence type="ECO:0000256" key="4">
    <source>
        <dbReference type="ARBA" id="ARBA00036832"/>
    </source>
</evidence>
<feature type="domain" description="Amidohydrolase-related" evidence="6">
    <location>
        <begin position="6"/>
        <end position="310"/>
    </location>
</feature>
<evidence type="ECO:0000259" key="6">
    <source>
        <dbReference type="Pfam" id="PF04909"/>
    </source>
</evidence>
<evidence type="ECO:0000313" key="7">
    <source>
        <dbReference type="EMBL" id="ANZ66687.1"/>
    </source>
</evidence>
<accession>A0A1B2IXD0</accession>
<keyword evidence="8" id="KW-1185">Reference proteome</keyword>
<dbReference type="EMBL" id="CP014924">
    <property type="protein sequence ID" value="ANZ66687.1"/>
    <property type="molecule type" value="Genomic_DNA"/>
</dbReference>
<dbReference type="OrthoDB" id="9777673at2"/>
<keyword evidence="1" id="KW-0479">Metal-binding</keyword>